<gene>
    <name evidence="1" type="ORF">IFK94_01645</name>
</gene>
<sequence length="198" mass="21654">MGHRFPLAAMALILPLVWFGFAGVAGADTVVKQDGTELEGELLSVNDAWVVLRTGGNNIRLAREAVAAIRFGGEAPAPPLKVELRNIRSSDAIDVLLEEKVVIRDARVGGVWVDLTPELKSGNNRLEFRIRNEHAGWGYHLQLRVNGEVETIGCGEPPGFKDPCRCCGKLGNEKGLIDDLPALWIYVDRTEGTAELMR</sequence>
<reference evidence="1 2" key="1">
    <citation type="submission" date="2020-08" db="EMBL/GenBank/DDBJ databases">
        <title>Acidobacteriota in marine sediments use diverse sulfur dissimilation pathways.</title>
        <authorList>
            <person name="Wasmund K."/>
        </authorList>
    </citation>
    <scope>NUCLEOTIDE SEQUENCE [LARGE SCALE GENOMIC DNA]</scope>
    <source>
        <strain evidence="1">MAG AM4</strain>
    </source>
</reference>
<comment type="caution">
    <text evidence="1">The sequence shown here is derived from an EMBL/GenBank/DDBJ whole genome shotgun (WGS) entry which is preliminary data.</text>
</comment>
<dbReference type="Proteomes" id="UP000648239">
    <property type="component" value="Unassembled WGS sequence"/>
</dbReference>
<dbReference type="EMBL" id="JACXWD010000003">
    <property type="protein sequence ID" value="MBD3866801.1"/>
    <property type="molecule type" value="Genomic_DNA"/>
</dbReference>
<protein>
    <submittedName>
        <fullName evidence="1">Uncharacterized protein</fullName>
    </submittedName>
</protein>
<evidence type="ECO:0000313" key="1">
    <source>
        <dbReference type="EMBL" id="MBD3866801.1"/>
    </source>
</evidence>
<dbReference type="AlphaFoldDB" id="A0A8J6XTX9"/>
<name>A0A8J6XTX9_9BACT</name>
<proteinExistence type="predicted"/>
<accession>A0A8J6XTX9</accession>
<evidence type="ECO:0000313" key="2">
    <source>
        <dbReference type="Proteomes" id="UP000648239"/>
    </source>
</evidence>
<organism evidence="1 2">
    <name type="scientific">Candidatus Polarisedimenticola svalbardensis</name>
    <dbReference type="NCBI Taxonomy" id="2886004"/>
    <lineage>
        <taxon>Bacteria</taxon>
        <taxon>Pseudomonadati</taxon>
        <taxon>Acidobacteriota</taxon>
        <taxon>Candidatus Polarisedimenticolia</taxon>
        <taxon>Candidatus Polarisedimenticolales</taxon>
        <taxon>Candidatus Polarisedimenticolaceae</taxon>
        <taxon>Candidatus Polarisedimenticola</taxon>
    </lineage>
</organism>